<organism evidence="2 3">
    <name type="scientific">Peloplasma aerotolerans</name>
    <dbReference type="NCBI Taxonomy" id="3044389"/>
    <lineage>
        <taxon>Bacteria</taxon>
        <taxon>Bacillati</taxon>
        <taxon>Mycoplasmatota</taxon>
        <taxon>Mollicutes</taxon>
        <taxon>Acholeplasmatales</taxon>
        <taxon>Acholeplasmataceae</taxon>
        <taxon>Peloplasma</taxon>
    </lineage>
</organism>
<dbReference type="PIRSF" id="PIRSF016789">
    <property type="entry name" value="DUF454"/>
    <property type="match status" value="1"/>
</dbReference>
<dbReference type="GO" id="GO:0005886">
    <property type="term" value="C:plasma membrane"/>
    <property type="evidence" value="ECO:0007669"/>
    <property type="project" value="TreeGrafter"/>
</dbReference>
<proteinExistence type="predicted"/>
<evidence type="ECO:0000313" key="2">
    <source>
        <dbReference type="EMBL" id="MDI6453725.1"/>
    </source>
</evidence>
<gene>
    <name evidence="2" type="ORF">QJ521_09125</name>
</gene>
<feature type="transmembrane region" description="Helical" evidence="1">
    <location>
        <begin position="6"/>
        <end position="38"/>
    </location>
</feature>
<name>A0AAW6UAI0_9MOLU</name>
<keyword evidence="1" id="KW-0472">Membrane</keyword>
<evidence type="ECO:0000256" key="1">
    <source>
        <dbReference type="SAM" id="Phobius"/>
    </source>
</evidence>
<reference evidence="2" key="1">
    <citation type="submission" date="2023-05" db="EMBL/GenBank/DDBJ databases">
        <title>Mariniplasma microaerophilum sp. nov., a novel anaerobic mollicute isolated from terrestrial mud volcano, Taman Peninsula, Russia.</title>
        <authorList>
            <person name="Khomyakova M.A."/>
            <person name="Merkel A.Y."/>
            <person name="Slobodkin A.I."/>
        </authorList>
    </citation>
    <scope>NUCLEOTIDE SEQUENCE</scope>
    <source>
        <strain evidence="2">M4Ah</strain>
    </source>
</reference>
<dbReference type="PANTHER" id="PTHR35813">
    <property type="entry name" value="INNER MEMBRANE PROTEIN YBAN"/>
    <property type="match status" value="1"/>
</dbReference>
<dbReference type="RefSeq" id="WP_282840175.1">
    <property type="nucleotide sequence ID" value="NZ_JASCXW010000050.1"/>
</dbReference>
<dbReference type="AlphaFoldDB" id="A0AAW6UAI0"/>
<keyword evidence="1" id="KW-0812">Transmembrane</keyword>
<dbReference type="EMBL" id="JASCXW010000050">
    <property type="protein sequence ID" value="MDI6453725.1"/>
    <property type="molecule type" value="Genomic_DNA"/>
</dbReference>
<feature type="transmembrane region" description="Helical" evidence="1">
    <location>
        <begin position="74"/>
        <end position="91"/>
    </location>
</feature>
<comment type="caution">
    <text evidence="2">The sequence shown here is derived from an EMBL/GenBank/DDBJ whole genome shotgun (WGS) entry which is preliminary data.</text>
</comment>
<dbReference type="Pfam" id="PF04304">
    <property type="entry name" value="DUF454"/>
    <property type="match status" value="1"/>
</dbReference>
<dbReference type="PANTHER" id="PTHR35813:SF1">
    <property type="entry name" value="INNER MEMBRANE PROTEIN YBAN"/>
    <property type="match status" value="1"/>
</dbReference>
<accession>A0AAW6UAI0</accession>
<feature type="transmembrane region" description="Helical" evidence="1">
    <location>
        <begin position="97"/>
        <end position="113"/>
    </location>
</feature>
<sequence>MKIIYVGLGFLTLGLGLLGVILPVLPTTPFLLLTLYFFSKGSEKFHRWFINTKIYHKYLKRFAEERSMTRKQKWSLMIFVDCMLLITIFMVNRPIVTIILIVIAAIKYLYFFTQVKTI</sequence>
<dbReference type="InterPro" id="IPR007401">
    <property type="entry name" value="DUF454"/>
</dbReference>
<protein>
    <submittedName>
        <fullName evidence="2">YbaN family protein</fullName>
    </submittedName>
</protein>
<evidence type="ECO:0000313" key="3">
    <source>
        <dbReference type="Proteomes" id="UP001431532"/>
    </source>
</evidence>
<keyword evidence="1" id="KW-1133">Transmembrane helix</keyword>
<dbReference type="Proteomes" id="UP001431532">
    <property type="component" value="Unassembled WGS sequence"/>
</dbReference>
<keyword evidence="3" id="KW-1185">Reference proteome</keyword>